<dbReference type="STRING" id="2070753.A0A3A2ZSP2"/>
<evidence type="ECO:0000256" key="1">
    <source>
        <dbReference type="SAM" id="MobiDB-lite"/>
    </source>
</evidence>
<name>A0A3A2ZSP2_9EURO</name>
<feature type="compositionally biased region" description="Low complexity" evidence="1">
    <location>
        <begin position="29"/>
        <end position="42"/>
    </location>
</feature>
<protein>
    <submittedName>
        <fullName evidence="2">MCM3-associated protein</fullName>
    </submittedName>
</protein>
<feature type="compositionally biased region" description="Low complexity" evidence="1">
    <location>
        <begin position="52"/>
        <end position="73"/>
    </location>
</feature>
<keyword evidence="3" id="KW-1185">Reference proteome</keyword>
<gene>
    <name evidence="2" type="ORF">PHISCL_05332</name>
</gene>
<dbReference type="Proteomes" id="UP000266188">
    <property type="component" value="Unassembled WGS sequence"/>
</dbReference>
<reference evidence="3" key="1">
    <citation type="submission" date="2017-02" db="EMBL/GenBank/DDBJ databases">
        <authorList>
            <person name="Tafer H."/>
            <person name="Lopandic K."/>
        </authorList>
    </citation>
    <scope>NUCLEOTIDE SEQUENCE [LARGE SCALE GENOMIC DNA]</scope>
    <source>
        <strain evidence="3">CBS 366.77</strain>
    </source>
</reference>
<sequence length="174" mass="18036">MASPLNPFAGLSQVDGPASGGRGRGSHGRAGSHVSRNPNTPRGGHHRGRGRGTPPAGRSSRGRGATRGATSSTWHRKSDSTPGHESAGSPFAQLKQNKPASPFGGPPPQNSPFGPAAKTSGWPGAVTSGGTVNLSRDPRLRDSERPTNGTSEIPVENAAILNRYNDRYEQVGVF</sequence>
<accession>A0A3A2ZSP2</accession>
<proteinExistence type="predicted"/>
<dbReference type="EMBL" id="MVGC01000174">
    <property type="protein sequence ID" value="RJE22324.1"/>
    <property type="molecule type" value="Genomic_DNA"/>
</dbReference>
<comment type="caution">
    <text evidence="2">The sequence shown here is derived from an EMBL/GenBank/DDBJ whole genome shotgun (WGS) entry which is preliminary data.</text>
</comment>
<feature type="compositionally biased region" description="Basic and acidic residues" evidence="1">
    <location>
        <begin position="136"/>
        <end position="145"/>
    </location>
</feature>
<organism evidence="2 3">
    <name type="scientific">Aspergillus sclerotialis</name>
    <dbReference type="NCBI Taxonomy" id="2070753"/>
    <lineage>
        <taxon>Eukaryota</taxon>
        <taxon>Fungi</taxon>
        <taxon>Dikarya</taxon>
        <taxon>Ascomycota</taxon>
        <taxon>Pezizomycotina</taxon>
        <taxon>Eurotiomycetes</taxon>
        <taxon>Eurotiomycetidae</taxon>
        <taxon>Eurotiales</taxon>
        <taxon>Aspergillaceae</taxon>
        <taxon>Aspergillus</taxon>
        <taxon>Aspergillus subgen. Polypaecilum</taxon>
    </lineage>
</organism>
<dbReference type="AlphaFoldDB" id="A0A3A2ZSP2"/>
<feature type="region of interest" description="Disordered" evidence="1">
    <location>
        <begin position="1"/>
        <end position="154"/>
    </location>
</feature>
<evidence type="ECO:0000313" key="3">
    <source>
        <dbReference type="Proteomes" id="UP000266188"/>
    </source>
</evidence>
<evidence type="ECO:0000313" key="2">
    <source>
        <dbReference type="EMBL" id="RJE22324.1"/>
    </source>
</evidence>